<dbReference type="SUPFAM" id="SSF53850">
    <property type="entry name" value="Periplasmic binding protein-like II"/>
    <property type="match status" value="1"/>
</dbReference>
<evidence type="ECO:0000313" key="7">
    <source>
        <dbReference type="EMBL" id="KFC82327.1"/>
    </source>
</evidence>
<organism evidence="7 8">
    <name type="scientific">Buttiauxella agrestis ATCC 33320</name>
    <dbReference type="NCBI Taxonomy" id="1006004"/>
    <lineage>
        <taxon>Bacteria</taxon>
        <taxon>Pseudomonadati</taxon>
        <taxon>Pseudomonadota</taxon>
        <taxon>Gammaproteobacteria</taxon>
        <taxon>Enterobacterales</taxon>
        <taxon>Enterobacteriaceae</taxon>
        <taxon>Buttiauxella</taxon>
    </lineage>
</organism>
<sequence>MARLLLVLLLMSTFLPMTHAATDEQPLKFDTQVNTVLGDYDVMKERRVIRVLIPYSKTFYFIDNRGTQRGIMVELMHQFDKQINKGLKPSKKTHLLFIPTARDQLIPQLIAGRGDIIAANLTMTPEREKLVDFSVPLAKNVREVVIASGKAPELTTAESLSGKSLFVNPSTSYISSIDTLNKSLTEKQLPPAIVIKAPGNFEPEDILEMVNANLADYTVVDRYLAILWKQIYPNIVVYENITLRDDGSIALAMRKNSPLLKAQLDKFTASHKIGTSFGNQQVYKYLRNTKWVKDARSEEEINKFNQVTEIFRKYGAQYNVDWLLMAAQGYQESRLDQSVRSKSGAIGVMQVLPTTGKELKVGDISLIDPNINAGVKYIRFMRDRYFADEPMSDMNKMLFTFASYNAGPAKIARLRKEATKNGLDPNIWFNNVERIAQLRIGNETVQYVSNIFKYYVAYQLIMEQIKARKAELPVAASTAE</sequence>
<keyword evidence="3 5" id="KW-0732">Signal</keyword>
<dbReference type="Pfam" id="PF01464">
    <property type="entry name" value="SLT"/>
    <property type="match status" value="1"/>
</dbReference>
<dbReference type="Gene3D" id="3.40.190.10">
    <property type="entry name" value="Periplasmic binding protein-like II"/>
    <property type="match status" value="2"/>
</dbReference>
<evidence type="ECO:0000256" key="2">
    <source>
        <dbReference type="ARBA" id="ARBA00010333"/>
    </source>
</evidence>
<comment type="subcellular location">
    <subcellularLocation>
        <location evidence="1">Cell outer membrane</location>
        <topology evidence="1">Peripheral membrane protein</topology>
    </subcellularLocation>
</comment>
<gene>
    <name evidence="7" type="ORF">GBAG_1513</name>
</gene>
<reference evidence="7 8" key="1">
    <citation type="submission" date="2014-05" db="EMBL/GenBank/DDBJ databases">
        <title>ATOL: Assembling a taxonomically balanced genome-scale reconstruction of the evolutionary history of the Enterobacteriaceae.</title>
        <authorList>
            <person name="Plunkett G.III."/>
            <person name="Neeno-Eckwall E.C."/>
            <person name="Glasner J.D."/>
            <person name="Perna N.T."/>
        </authorList>
    </citation>
    <scope>NUCLEOTIDE SEQUENCE [LARGE SCALE GENOMIC DNA]</scope>
    <source>
        <strain evidence="7 8">ATCC 33320</strain>
    </source>
</reference>
<dbReference type="AlphaFoldDB" id="A0A085GF32"/>
<evidence type="ECO:0000256" key="5">
    <source>
        <dbReference type="SAM" id="SignalP"/>
    </source>
</evidence>
<feature type="signal peptide" evidence="5">
    <location>
        <begin position="1"/>
        <end position="20"/>
    </location>
</feature>
<dbReference type="CDD" id="cd13403">
    <property type="entry name" value="MLTF-like"/>
    <property type="match status" value="1"/>
</dbReference>
<dbReference type="PANTHER" id="PTHR35936">
    <property type="entry name" value="MEMBRANE-BOUND LYTIC MUREIN TRANSGLYCOSYLASE F"/>
    <property type="match status" value="1"/>
</dbReference>
<dbReference type="STRING" id="1006004.GBAG_1513"/>
<evidence type="ECO:0000259" key="6">
    <source>
        <dbReference type="SMART" id="SM00062"/>
    </source>
</evidence>
<dbReference type="Proteomes" id="UP000028653">
    <property type="component" value="Unassembled WGS sequence"/>
</dbReference>
<evidence type="ECO:0000313" key="8">
    <source>
        <dbReference type="Proteomes" id="UP000028653"/>
    </source>
</evidence>
<dbReference type="eggNOG" id="COG4623">
    <property type="taxonomic scope" value="Bacteria"/>
</dbReference>
<keyword evidence="4" id="KW-0472">Membrane</keyword>
<dbReference type="GO" id="GO:0009279">
    <property type="term" value="C:cell outer membrane"/>
    <property type="evidence" value="ECO:0007669"/>
    <property type="project" value="UniProtKB-SubCell"/>
</dbReference>
<name>A0A085GF32_9ENTR</name>
<feature type="chain" id="PRO_5001791195" evidence="5">
    <location>
        <begin position="21"/>
        <end position="480"/>
    </location>
</feature>
<dbReference type="Gene3D" id="1.10.530.10">
    <property type="match status" value="1"/>
</dbReference>
<dbReference type="Pfam" id="PF00497">
    <property type="entry name" value="SBP_bac_3"/>
    <property type="match status" value="1"/>
</dbReference>
<protein>
    <submittedName>
        <fullName evidence="7">Slt family transglycosylase</fullName>
    </submittedName>
</protein>
<keyword evidence="4" id="KW-0998">Cell outer membrane</keyword>
<comment type="similarity">
    <text evidence="2">Belongs to the bacterial solute-binding protein 3 family.</text>
</comment>
<dbReference type="OrthoDB" id="9815002at2"/>
<dbReference type="InterPro" id="IPR023346">
    <property type="entry name" value="Lysozyme-like_dom_sf"/>
</dbReference>
<keyword evidence="8" id="KW-1185">Reference proteome</keyword>
<dbReference type="InterPro" id="IPR008258">
    <property type="entry name" value="Transglycosylase_SLT_dom_1"/>
</dbReference>
<dbReference type="SUPFAM" id="SSF53955">
    <property type="entry name" value="Lysozyme-like"/>
    <property type="match status" value="1"/>
</dbReference>
<dbReference type="EMBL" id="JMPI01000023">
    <property type="protein sequence ID" value="KFC82327.1"/>
    <property type="molecule type" value="Genomic_DNA"/>
</dbReference>
<dbReference type="CDD" id="cd01009">
    <property type="entry name" value="PBP2_YfhD_N"/>
    <property type="match status" value="1"/>
</dbReference>
<feature type="domain" description="Solute-binding protein family 3/N-terminal" evidence="6">
    <location>
        <begin position="48"/>
        <end position="295"/>
    </location>
</feature>
<evidence type="ECO:0000256" key="1">
    <source>
        <dbReference type="ARBA" id="ARBA00004339"/>
    </source>
</evidence>
<dbReference type="SMART" id="SM00062">
    <property type="entry name" value="PBPb"/>
    <property type="match status" value="1"/>
</dbReference>
<proteinExistence type="inferred from homology"/>
<dbReference type="InterPro" id="IPR001638">
    <property type="entry name" value="Solute-binding_3/MltF_N"/>
</dbReference>
<comment type="caution">
    <text evidence="7">The sequence shown here is derived from an EMBL/GenBank/DDBJ whole genome shotgun (WGS) entry which is preliminary data.</text>
</comment>
<accession>A0A085GF32</accession>
<evidence type="ECO:0000256" key="3">
    <source>
        <dbReference type="ARBA" id="ARBA00022729"/>
    </source>
</evidence>
<evidence type="ECO:0000256" key="4">
    <source>
        <dbReference type="ARBA" id="ARBA00023237"/>
    </source>
</evidence>